<organism evidence="6 7">
    <name type="scientific">Marinobacter xestospongiae</name>
    <dbReference type="NCBI Taxonomy" id="994319"/>
    <lineage>
        <taxon>Bacteria</taxon>
        <taxon>Pseudomonadati</taxon>
        <taxon>Pseudomonadota</taxon>
        <taxon>Gammaproteobacteria</taxon>
        <taxon>Pseudomonadales</taxon>
        <taxon>Marinobacteraceae</taxon>
        <taxon>Marinobacter</taxon>
    </lineage>
</organism>
<dbReference type="EMBL" id="JAWIIJ010000002">
    <property type="protein sequence ID" value="MDV2077957.1"/>
    <property type="molecule type" value="Genomic_DNA"/>
</dbReference>
<dbReference type="SUPFAM" id="SSF46785">
    <property type="entry name" value="Winged helix' DNA-binding domain"/>
    <property type="match status" value="1"/>
</dbReference>
<evidence type="ECO:0000256" key="1">
    <source>
        <dbReference type="ARBA" id="ARBA00009437"/>
    </source>
</evidence>
<dbReference type="Proteomes" id="UP001269819">
    <property type="component" value="Unassembled WGS sequence"/>
</dbReference>
<dbReference type="RefSeq" id="WP_316972813.1">
    <property type="nucleotide sequence ID" value="NZ_JAWIIJ010000002.1"/>
</dbReference>
<evidence type="ECO:0000256" key="3">
    <source>
        <dbReference type="ARBA" id="ARBA00023125"/>
    </source>
</evidence>
<sequence length="307" mass="34384">MAAIGRLPPLNTLISFEAVARRGSMTAAASELHLSQSAISKQIKTLETQLAIPLLQRHARGIVLTAAGASLLDEITPVLDKLRNGVERVRLEHDSTTVNIIATHAVAHYWLFPRVTEFNQHHPEVTVNIHSNNAIHQTNLDDYDFGILYGPGNWPRLHSDPLFAERVYPICHPDLAVNEPDVVERLMNYPLIQLDSRAWDCIDWTAWFAHFGLEYRSPASAATFNQVTLVYHAALEGLGVGLGWDFMVRRAIDTGRLRRLGPFSYISGYYDYLAYSRGRPLKPAAQIFRQWLLANLPDPIGGPDMDG</sequence>
<dbReference type="InterPro" id="IPR058163">
    <property type="entry name" value="LysR-type_TF_proteobact-type"/>
</dbReference>
<dbReference type="PANTHER" id="PTHR30537">
    <property type="entry name" value="HTH-TYPE TRANSCRIPTIONAL REGULATOR"/>
    <property type="match status" value="1"/>
</dbReference>
<evidence type="ECO:0000313" key="6">
    <source>
        <dbReference type="EMBL" id="MDV2077957.1"/>
    </source>
</evidence>
<dbReference type="Gene3D" id="3.40.190.10">
    <property type="entry name" value="Periplasmic binding protein-like II"/>
    <property type="match status" value="2"/>
</dbReference>
<dbReference type="SUPFAM" id="SSF53850">
    <property type="entry name" value="Periplasmic binding protein-like II"/>
    <property type="match status" value="1"/>
</dbReference>
<dbReference type="InterPro" id="IPR000847">
    <property type="entry name" value="LysR_HTH_N"/>
</dbReference>
<dbReference type="Pfam" id="PF03466">
    <property type="entry name" value="LysR_substrate"/>
    <property type="match status" value="1"/>
</dbReference>
<feature type="domain" description="HTH lysR-type" evidence="5">
    <location>
        <begin position="8"/>
        <end position="65"/>
    </location>
</feature>
<protein>
    <submittedName>
        <fullName evidence="6">LysR substrate-binding domain-containing protein</fullName>
    </submittedName>
</protein>
<reference evidence="6 7" key="1">
    <citation type="submission" date="2023-10" db="EMBL/GenBank/DDBJ databases">
        <title>Characteristics and mechanism of a salt-tolerant marine origin heterotrophic nitrifying- aerobic denitrifying bacteria Marinobacter xestospongiae HN1.</title>
        <authorList>
            <person name="Qi R."/>
        </authorList>
    </citation>
    <scope>NUCLEOTIDE SEQUENCE [LARGE SCALE GENOMIC DNA]</scope>
    <source>
        <strain evidence="6 7">HN1</strain>
    </source>
</reference>
<dbReference type="PROSITE" id="PS50931">
    <property type="entry name" value="HTH_LYSR"/>
    <property type="match status" value="1"/>
</dbReference>
<comment type="similarity">
    <text evidence="1">Belongs to the LysR transcriptional regulatory family.</text>
</comment>
<evidence type="ECO:0000256" key="4">
    <source>
        <dbReference type="ARBA" id="ARBA00023163"/>
    </source>
</evidence>
<dbReference type="PRINTS" id="PR00039">
    <property type="entry name" value="HTHLYSR"/>
</dbReference>
<evidence type="ECO:0000256" key="2">
    <source>
        <dbReference type="ARBA" id="ARBA00023015"/>
    </source>
</evidence>
<accession>A0ABU3VVD8</accession>
<dbReference type="Pfam" id="PF00126">
    <property type="entry name" value="HTH_1"/>
    <property type="match status" value="1"/>
</dbReference>
<dbReference type="InterPro" id="IPR005119">
    <property type="entry name" value="LysR_subst-bd"/>
</dbReference>
<dbReference type="Gene3D" id="1.10.10.10">
    <property type="entry name" value="Winged helix-like DNA-binding domain superfamily/Winged helix DNA-binding domain"/>
    <property type="match status" value="1"/>
</dbReference>
<dbReference type="PANTHER" id="PTHR30537:SF79">
    <property type="entry name" value="TRANSCRIPTIONAL REGULATOR-RELATED"/>
    <property type="match status" value="1"/>
</dbReference>
<keyword evidence="2" id="KW-0805">Transcription regulation</keyword>
<gene>
    <name evidence="6" type="ORF">RYS15_04650</name>
</gene>
<evidence type="ECO:0000259" key="5">
    <source>
        <dbReference type="PROSITE" id="PS50931"/>
    </source>
</evidence>
<keyword evidence="3" id="KW-0238">DNA-binding</keyword>
<evidence type="ECO:0000313" key="7">
    <source>
        <dbReference type="Proteomes" id="UP001269819"/>
    </source>
</evidence>
<dbReference type="CDD" id="cd08432">
    <property type="entry name" value="PBP2_GcdR_TrpI_HvrB_AmpR_like"/>
    <property type="match status" value="1"/>
</dbReference>
<dbReference type="InterPro" id="IPR036388">
    <property type="entry name" value="WH-like_DNA-bd_sf"/>
</dbReference>
<proteinExistence type="inferred from homology"/>
<keyword evidence="4" id="KW-0804">Transcription</keyword>
<keyword evidence="7" id="KW-1185">Reference proteome</keyword>
<comment type="caution">
    <text evidence="6">The sequence shown here is derived from an EMBL/GenBank/DDBJ whole genome shotgun (WGS) entry which is preliminary data.</text>
</comment>
<name>A0ABU3VVD8_9GAMM</name>
<dbReference type="InterPro" id="IPR036390">
    <property type="entry name" value="WH_DNA-bd_sf"/>
</dbReference>